<proteinExistence type="predicted"/>
<dbReference type="CDD" id="cd00093">
    <property type="entry name" value="HTH_XRE"/>
    <property type="match status" value="1"/>
</dbReference>
<dbReference type="InterPro" id="IPR010982">
    <property type="entry name" value="Lambda_DNA-bd_dom_sf"/>
</dbReference>
<dbReference type="PROSITE" id="PS50943">
    <property type="entry name" value="HTH_CROC1"/>
    <property type="match status" value="1"/>
</dbReference>
<dbReference type="SMART" id="SM00530">
    <property type="entry name" value="HTH_XRE"/>
    <property type="match status" value="1"/>
</dbReference>
<feature type="region of interest" description="Disordered" evidence="1">
    <location>
        <begin position="1"/>
        <end position="24"/>
    </location>
</feature>
<gene>
    <name evidence="3" type="ORF">OG442_20160</name>
</gene>
<organism evidence="3 4">
    <name type="scientific">Streptomyces niveus</name>
    <name type="common">Streptomyces spheroides</name>
    <dbReference type="NCBI Taxonomy" id="193462"/>
    <lineage>
        <taxon>Bacteria</taxon>
        <taxon>Bacillati</taxon>
        <taxon>Actinomycetota</taxon>
        <taxon>Actinomycetes</taxon>
        <taxon>Kitasatosporales</taxon>
        <taxon>Streptomycetaceae</taxon>
        <taxon>Streptomyces</taxon>
    </lineage>
</organism>
<dbReference type="Pfam" id="PF13560">
    <property type="entry name" value="HTH_31"/>
    <property type="match status" value="1"/>
</dbReference>
<evidence type="ECO:0000313" key="4">
    <source>
        <dbReference type="Proteomes" id="UP001432209"/>
    </source>
</evidence>
<dbReference type="InterPro" id="IPR001387">
    <property type="entry name" value="Cro/C1-type_HTH"/>
</dbReference>
<dbReference type="Proteomes" id="UP001432209">
    <property type="component" value="Chromosome"/>
</dbReference>
<dbReference type="SUPFAM" id="SSF47413">
    <property type="entry name" value="lambda repressor-like DNA-binding domains"/>
    <property type="match status" value="1"/>
</dbReference>
<dbReference type="Gene3D" id="1.10.260.40">
    <property type="entry name" value="lambda repressor-like DNA-binding domains"/>
    <property type="match status" value="1"/>
</dbReference>
<dbReference type="Pfam" id="PF19054">
    <property type="entry name" value="DUF5753"/>
    <property type="match status" value="1"/>
</dbReference>
<dbReference type="InterPro" id="IPR043917">
    <property type="entry name" value="DUF5753"/>
</dbReference>
<evidence type="ECO:0000256" key="1">
    <source>
        <dbReference type="SAM" id="MobiDB-lite"/>
    </source>
</evidence>
<evidence type="ECO:0000313" key="3">
    <source>
        <dbReference type="EMBL" id="WUX53684.1"/>
    </source>
</evidence>
<name>A0ABZ2A5E9_STRNV</name>
<protein>
    <submittedName>
        <fullName evidence="3">Helix-turn-helix domain-containing protein</fullName>
    </submittedName>
</protein>
<evidence type="ECO:0000259" key="2">
    <source>
        <dbReference type="PROSITE" id="PS50943"/>
    </source>
</evidence>
<keyword evidence="4" id="KW-1185">Reference proteome</keyword>
<dbReference type="EMBL" id="CP109495">
    <property type="protein sequence ID" value="WUX53684.1"/>
    <property type="molecule type" value="Genomic_DNA"/>
</dbReference>
<reference evidence="3" key="1">
    <citation type="submission" date="2022-10" db="EMBL/GenBank/DDBJ databases">
        <title>The complete genomes of actinobacterial strains from the NBC collection.</title>
        <authorList>
            <person name="Joergensen T.S."/>
            <person name="Alvarez Arevalo M."/>
            <person name="Sterndorff E.B."/>
            <person name="Faurdal D."/>
            <person name="Vuksanovic O."/>
            <person name="Mourched A.-S."/>
            <person name="Charusanti P."/>
            <person name="Shaw S."/>
            <person name="Blin K."/>
            <person name="Weber T."/>
        </authorList>
    </citation>
    <scope>NUCLEOTIDE SEQUENCE</scope>
    <source>
        <strain evidence="3">NBC_01432</strain>
    </source>
</reference>
<feature type="compositionally biased region" description="Low complexity" evidence="1">
    <location>
        <begin position="1"/>
        <end position="22"/>
    </location>
</feature>
<dbReference type="RefSeq" id="WP_329077301.1">
    <property type="nucleotide sequence ID" value="NZ_CP109495.1"/>
</dbReference>
<accession>A0ABZ2A5E9</accession>
<feature type="domain" description="HTH cro/C1-type" evidence="2">
    <location>
        <begin position="97"/>
        <end position="151"/>
    </location>
</feature>
<sequence length="373" mass="40709">MASVLRSPPPSRSISVPARSVPDPGAAVWGVPRRGTPRSIVATTPTLCNVTEFCSTVSWWALNGEEKTLPTRGREEGPVSQPRSGPTVALRCFGADLRRRREAAGMTLQGVAETIKKDRATPARWENAETVPNPRMVAVLLDLYSTPAAERTEVLRALEEAKKPGWWHPWREVAEVGVIDLESAATGIRSYAPGVLPDLLQTTEYAEALMSLRNPYEDPAVRRLRLELLEARKAHTIEGGPGGVANNENRAGLWVLLEQATLRRRVGGPGVMARQLDYLEAHIADVGSSVAIQVIPPGVPHPLAISLCGHLEILRFKEFGMGERLIQIGLHPTMTLITDDSDAVENYRMAMDVTSGYAPPRFTPLPLTSKDFG</sequence>